<proteinExistence type="predicted"/>
<name>A0AAQ3R6M4_9PEZI</name>
<feature type="compositionally biased region" description="Acidic residues" evidence="1">
    <location>
        <begin position="285"/>
        <end position="294"/>
    </location>
</feature>
<feature type="compositionally biased region" description="Polar residues" evidence="1">
    <location>
        <begin position="432"/>
        <end position="452"/>
    </location>
</feature>
<feature type="compositionally biased region" description="Polar residues" evidence="1">
    <location>
        <begin position="238"/>
        <end position="259"/>
    </location>
</feature>
<feature type="compositionally biased region" description="Low complexity" evidence="1">
    <location>
        <begin position="401"/>
        <end position="411"/>
    </location>
</feature>
<feature type="compositionally biased region" description="Basic and acidic residues" evidence="1">
    <location>
        <begin position="8"/>
        <end position="20"/>
    </location>
</feature>
<dbReference type="EMBL" id="CP138589">
    <property type="protein sequence ID" value="WPH03336.1"/>
    <property type="molecule type" value="Genomic_DNA"/>
</dbReference>
<feature type="compositionally biased region" description="Polar residues" evidence="1">
    <location>
        <begin position="318"/>
        <end position="333"/>
    </location>
</feature>
<feature type="compositionally biased region" description="Polar residues" evidence="1">
    <location>
        <begin position="566"/>
        <end position="576"/>
    </location>
</feature>
<feature type="region of interest" description="Disordered" evidence="1">
    <location>
        <begin position="1"/>
        <end position="110"/>
    </location>
</feature>
<evidence type="ECO:0000313" key="2">
    <source>
        <dbReference type="EMBL" id="WPH03336.1"/>
    </source>
</evidence>
<evidence type="ECO:0000256" key="1">
    <source>
        <dbReference type="SAM" id="MobiDB-lite"/>
    </source>
</evidence>
<organism evidence="2 3">
    <name type="scientific">Acrodontium crateriforme</name>
    <dbReference type="NCBI Taxonomy" id="150365"/>
    <lineage>
        <taxon>Eukaryota</taxon>
        <taxon>Fungi</taxon>
        <taxon>Dikarya</taxon>
        <taxon>Ascomycota</taxon>
        <taxon>Pezizomycotina</taxon>
        <taxon>Dothideomycetes</taxon>
        <taxon>Dothideomycetidae</taxon>
        <taxon>Mycosphaerellales</taxon>
        <taxon>Teratosphaeriaceae</taxon>
        <taxon>Acrodontium</taxon>
    </lineage>
</organism>
<keyword evidence="3" id="KW-1185">Reference proteome</keyword>
<gene>
    <name evidence="2" type="ORF">R9X50_00621300</name>
</gene>
<feature type="compositionally biased region" description="Basic and acidic residues" evidence="1">
    <location>
        <begin position="954"/>
        <end position="974"/>
    </location>
</feature>
<evidence type="ECO:0000313" key="3">
    <source>
        <dbReference type="Proteomes" id="UP001303373"/>
    </source>
</evidence>
<dbReference type="AlphaFoldDB" id="A0AAQ3R6M4"/>
<feature type="compositionally biased region" description="Basic and acidic residues" evidence="1">
    <location>
        <begin position="59"/>
        <end position="73"/>
    </location>
</feature>
<feature type="compositionally biased region" description="Polar residues" evidence="1">
    <location>
        <begin position="154"/>
        <end position="171"/>
    </location>
</feature>
<feature type="region of interest" description="Disordered" evidence="1">
    <location>
        <begin position="558"/>
        <end position="612"/>
    </location>
</feature>
<feature type="region of interest" description="Disordered" evidence="1">
    <location>
        <begin position="151"/>
        <end position="367"/>
    </location>
</feature>
<accession>A0AAQ3R6M4</accession>
<feature type="compositionally biased region" description="Polar residues" evidence="1">
    <location>
        <begin position="412"/>
        <end position="423"/>
    </location>
</feature>
<sequence>MASYHNTYDLRPRQSTREDTAYSPSPRNPSFLTPPAGQTSTRGQRRSDDEARSASTYRSSREKSTRYHYDPRDNYPPPLSPSLGRPEPPRLPRKRASWPPRPTCEDERASLAREAGTQVLLNTLKKDEAVSRGSIDQEPILQYSPEFKHKFEESCSSTGLTTGRKSTQGSGIPTPPSSGDERFQNVHSQTSWPNKPIHEVPELSRRTAAPYSYTKPANVPNISTSSDRFLSPGIIPPSSGNYGGRNTQLGSASAPTSPNRKTRRLDSSGKQIDDYFSAGYSRDEEAVEDTDCDTSDSTSARRQKAPKTPSKTEFDNVGINSSTTNLTASSKTSVPVRKTHLDARRMTDTANSTPNIHKLRLDQTRRPTPLMASSALSHLTSSPTSLKPDDLHLPRFREASHSSSRGMSPGSNDRTFASPSLSPKPNRESSRESASVTSPPSKNSSVTNSRPASPSPRVSGDTARLPKSDYDWNVAFSANNTRRSKPSSRLASIPAMPDMPTVDYVPSAPPMNQYPNDRPMSSGGLPYPEDDEYDTPSVAMPAEDRYFVPTPNLSAPFTYENKSRENSSASSTTRTPSIPIRSSFGAQYSATNTLPAEEKPRQSDPRPISINSETRKELLTLLKRTMPDCARPTPVSGYDDWYTVIGAPNLQFCPDCVDSVFERTVFRPSIRRSPPASLDVKVQCAFGSSAWMWFAWLLTLQQQRTELGLLKAFGDIDETTDTCPGSREAARSWYGLRDLDGLFVRDFHVCFNDVQKIECIFPTLSGIFVRLPQRPAYDQQLCSLRADGNRFPLYLDALMATHDKALTGRKAADPMPFVELVERKTRLRECSRDNMLIGGLWHTMPSLPSFTICEDCYETVVEPEMRKSNPNQIAQRIARTVQPAYGEGMGSSCQLYSPRMRRVFARSLQTNDMKYLARKADERRDAELRLQERYKDVMRRAKRLSREGSGSEDDERRLNRELERITREWQTEWE</sequence>
<feature type="region of interest" description="Disordered" evidence="1">
    <location>
        <begin position="940"/>
        <end position="974"/>
    </location>
</feature>
<protein>
    <submittedName>
        <fullName evidence="2">Uncharacterized protein</fullName>
    </submittedName>
</protein>
<dbReference type="Proteomes" id="UP001303373">
    <property type="component" value="Chromosome 10"/>
</dbReference>
<feature type="compositionally biased region" description="Basic and acidic residues" evidence="1">
    <location>
        <begin position="264"/>
        <end position="273"/>
    </location>
</feature>
<feature type="compositionally biased region" description="Polar residues" evidence="1">
    <location>
        <begin position="584"/>
        <end position="594"/>
    </location>
</feature>
<reference evidence="2 3" key="1">
    <citation type="submission" date="2023-11" db="EMBL/GenBank/DDBJ databases">
        <title>An acidophilic fungus is an integral part of prey digestion in a carnivorous sundew plant.</title>
        <authorList>
            <person name="Tsai I.J."/>
        </authorList>
    </citation>
    <scope>NUCLEOTIDE SEQUENCE [LARGE SCALE GENOMIC DNA]</scope>
    <source>
        <strain evidence="2">169a</strain>
    </source>
</reference>
<feature type="compositionally biased region" description="Polar residues" evidence="1">
    <location>
        <begin position="22"/>
        <end position="42"/>
    </location>
</feature>
<feature type="region of interest" description="Disordered" evidence="1">
    <location>
        <begin position="398"/>
        <end position="467"/>
    </location>
</feature>
<feature type="compositionally biased region" description="Basic and acidic residues" evidence="1">
    <location>
        <begin position="196"/>
        <end position="205"/>
    </location>
</feature>